<evidence type="ECO:0000313" key="1">
    <source>
        <dbReference type="EMBL" id="CDS18317.1"/>
    </source>
</evidence>
<name>A0A068WIR7_ECHGR</name>
<dbReference type="AlphaFoldDB" id="A0A068WIR7"/>
<sequence length="77" mass="9061">MWASQPLEFASPPEVKALCSPRVLLLCSGYLVEISNTGTTYFAVKRRRYERLIKCMQGQIYECHIKKRLSRNDWEYS</sequence>
<protein>
    <submittedName>
        <fullName evidence="1 3">Expressed protein</fullName>
    </submittedName>
</protein>
<proteinExistence type="predicted"/>
<reference evidence="1" key="2">
    <citation type="submission" date="2014-06" db="EMBL/GenBank/DDBJ databases">
        <authorList>
            <person name="Aslett M."/>
        </authorList>
    </citation>
    <scope>NUCLEOTIDE SEQUENCE</scope>
</reference>
<reference evidence="1 2" key="1">
    <citation type="journal article" date="2013" name="Nature">
        <title>The genomes of four tapeworm species reveal adaptations to parasitism.</title>
        <authorList>
            <person name="Tsai I.J."/>
            <person name="Zarowiecki M."/>
            <person name="Holroyd N."/>
            <person name="Garciarrubio A."/>
            <person name="Sanchez-Flores A."/>
            <person name="Brooks K.L."/>
            <person name="Tracey A."/>
            <person name="Bobes R.J."/>
            <person name="Fragoso G."/>
            <person name="Sciutto E."/>
            <person name="Aslett M."/>
            <person name="Beasley H."/>
            <person name="Bennett H.M."/>
            <person name="Cai J."/>
            <person name="Camicia F."/>
            <person name="Clark R."/>
            <person name="Cucher M."/>
            <person name="De Silva N."/>
            <person name="Day T.A."/>
            <person name="Deplazes P."/>
            <person name="Estrada K."/>
            <person name="Fernandez C."/>
            <person name="Holland P.W."/>
            <person name="Hou J."/>
            <person name="Hu S."/>
            <person name="Huckvale T."/>
            <person name="Hung S.S."/>
            <person name="Kamenetzky L."/>
            <person name="Keane J.A."/>
            <person name="Kiss F."/>
            <person name="Koziol U."/>
            <person name="Lambert O."/>
            <person name="Liu K."/>
            <person name="Luo X."/>
            <person name="Luo Y."/>
            <person name="Macchiaroli N."/>
            <person name="Nichol S."/>
            <person name="Paps J."/>
            <person name="Parkinson J."/>
            <person name="Pouchkina-Stantcheva N."/>
            <person name="Riddiford N."/>
            <person name="Rosenzvit M."/>
            <person name="Salinas G."/>
            <person name="Wasmuth J.D."/>
            <person name="Zamanian M."/>
            <person name="Zheng Y."/>
            <person name="Cai X."/>
            <person name="Soberon X."/>
            <person name="Olson P.D."/>
            <person name="Laclette J.P."/>
            <person name="Brehm K."/>
            <person name="Berriman M."/>
            <person name="Garciarrubio A."/>
            <person name="Bobes R.J."/>
            <person name="Fragoso G."/>
            <person name="Sanchez-Flores A."/>
            <person name="Estrada K."/>
            <person name="Cevallos M.A."/>
            <person name="Morett E."/>
            <person name="Gonzalez V."/>
            <person name="Portillo T."/>
            <person name="Ochoa-Leyva A."/>
            <person name="Jose M.V."/>
            <person name="Sciutto E."/>
            <person name="Landa A."/>
            <person name="Jimenez L."/>
            <person name="Valdes V."/>
            <person name="Carrero J.C."/>
            <person name="Larralde C."/>
            <person name="Morales-Montor J."/>
            <person name="Limon-Lason J."/>
            <person name="Soberon X."/>
            <person name="Laclette J.P."/>
        </authorList>
    </citation>
    <scope>NUCLEOTIDE SEQUENCE [LARGE SCALE GENOMIC DNA]</scope>
</reference>
<dbReference type="Proteomes" id="UP000492820">
    <property type="component" value="Unassembled WGS sequence"/>
</dbReference>
<accession>A0A068WIR7</accession>
<evidence type="ECO:0000313" key="3">
    <source>
        <dbReference type="WBParaSite" id="EgrG_000608200"/>
    </source>
</evidence>
<dbReference type="WBParaSite" id="EgrG_000608200">
    <property type="protein sequence ID" value="EgrG_000608200"/>
    <property type="gene ID" value="EgrG_000608200"/>
</dbReference>
<evidence type="ECO:0000313" key="2">
    <source>
        <dbReference type="Proteomes" id="UP000492820"/>
    </source>
</evidence>
<organism evidence="1">
    <name type="scientific">Echinococcus granulosus</name>
    <name type="common">Hydatid tapeworm</name>
    <dbReference type="NCBI Taxonomy" id="6210"/>
    <lineage>
        <taxon>Eukaryota</taxon>
        <taxon>Metazoa</taxon>
        <taxon>Spiralia</taxon>
        <taxon>Lophotrochozoa</taxon>
        <taxon>Platyhelminthes</taxon>
        <taxon>Cestoda</taxon>
        <taxon>Eucestoda</taxon>
        <taxon>Cyclophyllidea</taxon>
        <taxon>Taeniidae</taxon>
        <taxon>Echinococcus</taxon>
        <taxon>Echinococcus granulosus group</taxon>
    </lineage>
</organism>
<gene>
    <name evidence="1" type="ORF">EgrG_000608200</name>
</gene>
<reference evidence="3" key="3">
    <citation type="submission" date="2020-10" db="UniProtKB">
        <authorList>
            <consortium name="WormBaseParasite"/>
        </authorList>
    </citation>
    <scope>IDENTIFICATION</scope>
</reference>
<dbReference type="EMBL" id="LK028578">
    <property type="protein sequence ID" value="CDS18317.1"/>
    <property type="molecule type" value="Genomic_DNA"/>
</dbReference>